<keyword evidence="4" id="KW-1185">Reference proteome</keyword>
<dbReference type="Pfam" id="PF00975">
    <property type="entry name" value="Thioesterase"/>
    <property type="match status" value="1"/>
</dbReference>
<dbReference type="Gene3D" id="3.40.50.1820">
    <property type="entry name" value="alpha/beta hydrolase"/>
    <property type="match status" value="1"/>
</dbReference>
<dbReference type="RefSeq" id="WP_226608460.1">
    <property type="nucleotide sequence ID" value="NZ_JAJAQI010000015.1"/>
</dbReference>
<dbReference type="InterPro" id="IPR001031">
    <property type="entry name" value="Thioesterase"/>
</dbReference>
<feature type="compositionally biased region" description="Low complexity" evidence="1">
    <location>
        <begin position="217"/>
        <end position="227"/>
    </location>
</feature>
<organism evidence="3 4">
    <name type="scientific">Roseicella aerolata</name>
    <dbReference type="NCBI Taxonomy" id="2883479"/>
    <lineage>
        <taxon>Bacteria</taxon>
        <taxon>Pseudomonadati</taxon>
        <taxon>Pseudomonadota</taxon>
        <taxon>Alphaproteobacteria</taxon>
        <taxon>Acetobacterales</taxon>
        <taxon>Roseomonadaceae</taxon>
        <taxon>Roseicella</taxon>
    </lineage>
</organism>
<protein>
    <recommendedName>
        <fullName evidence="2">Thioesterase domain-containing protein</fullName>
    </recommendedName>
</protein>
<dbReference type="EMBL" id="JAJAQI010000015">
    <property type="protein sequence ID" value="MCB4822411.1"/>
    <property type="molecule type" value="Genomic_DNA"/>
</dbReference>
<name>A0A9X1ICQ0_9PROT</name>
<gene>
    <name evidence="3" type="ORF">LHA35_11760</name>
</gene>
<dbReference type="AlphaFoldDB" id="A0A9X1ICQ0"/>
<dbReference type="Proteomes" id="UP001139311">
    <property type="component" value="Unassembled WGS sequence"/>
</dbReference>
<feature type="region of interest" description="Disordered" evidence="1">
    <location>
        <begin position="200"/>
        <end position="227"/>
    </location>
</feature>
<accession>A0A9X1ICQ0</accession>
<proteinExistence type="predicted"/>
<feature type="domain" description="Thioesterase" evidence="2">
    <location>
        <begin position="43"/>
        <end position="104"/>
    </location>
</feature>
<sequence>MPQQRSDPPRPLLILVGGAADRALRKVGRVHDRLAARPDAATRALHYLHHDQARAIRALIAAQPPGTPIRLVGHSWGGHAAARIAARLGEEGRPVELLITIDPVARLVGPAFLGRVKAGARRWINARAAGGPRVHPSDLVAAIGGPYGGAPRGQADLHLDLPHCHADVSGMLDCRTPAGLSLLEIALGLEQLAEGLEGVTSSGAPRGVPHAPGGGSAPCAASGAPKG</sequence>
<dbReference type="InterPro" id="IPR029058">
    <property type="entry name" value="AB_hydrolase_fold"/>
</dbReference>
<reference evidence="3" key="1">
    <citation type="submission" date="2021-10" db="EMBL/GenBank/DDBJ databases">
        <title>Roseicella aerolatum sp. nov., isolated from aerosols of e-waste dismantling site.</title>
        <authorList>
            <person name="Qin T."/>
        </authorList>
    </citation>
    <scope>NUCLEOTIDE SEQUENCE</scope>
    <source>
        <strain evidence="3">GB24</strain>
    </source>
</reference>
<evidence type="ECO:0000256" key="1">
    <source>
        <dbReference type="SAM" id="MobiDB-lite"/>
    </source>
</evidence>
<evidence type="ECO:0000313" key="4">
    <source>
        <dbReference type="Proteomes" id="UP001139311"/>
    </source>
</evidence>
<evidence type="ECO:0000313" key="3">
    <source>
        <dbReference type="EMBL" id="MCB4822411.1"/>
    </source>
</evidence>
<comment type="caution">
    <text evidence="3">The sequence shown here is derived from an EMBL/GenBank/DDBJ whole genome shotgun (WGS) entry which is preliminary data.</text>
</comment>
<evidence type="ECO:0000259" key="2">
    <source>
        <dbReference type="Pfam" id="PF00975"/>
    </source>
</evidence>
<dbReference type="SUPFAM" id="SSF53474">
    <property type="entry name" value="alpha/beta-Hydrolases"/>
    <property type="match status" value="1"/>
</dbReference>